<evidence type="ECO:0000313" key="2">
    <source>
        <dbReference type="Proteomes" id="UP001187143"/>
    </source>
</evidence>
<comment type="caution">
    <text evidence="1">The sequence shown here is derived from an EMBL/GenBank/DDBJ whole genome shotgun (WGS) entry which is preliminary data.</text>
</comment>
<dbReference type="EMBL" id="JAWLLD010000014">
    <property type="protein sequence ID" value="MDV7013498.1"/>
    <property type="molecule type" value="Genomic_DNA"/>
</dbReference>
<protein>
    <recommendedName>
        <fullName evidence="3">ATP/GTP-binding protein</fullName>
    </recommendedName>
</protein>
<organism evidence="1 2">
    <name type="scientific">Mycobacterium intracellulare</name>
    <dbReference type="NCBI Taxonomy" id="1767"/>
    <lineage>
        <taxon>Bacteria</taxon>
        <taxon>Bacillati</taxon>
        <taxon>Actinomycetota</taxon>
        <taxon>Actinomycetes</taxon>
        <taxon>Mycobacteriales</taxon>
        <taxon>Mycobacteriaceae</taxon>
        <taxon>Mycobacterium</taxon>
        <taxon>Mycobacterium avium complex (MAC)</taxon>
    </lineage>
</organism>
<name>A0AAE4UEG2_MYCIT</name>
<evidence type="ECO:0000313" key="1">
    <source>
        <dbReference type="EMBL" id="MDV7013498.1"/>
    </source>
</evidence>
<sequence>MPRRRPPPRKQRPSAPLLRRVEVGPDGHEYEVRPVAAARAVKTYRCPGCDHEIRSGSAHLVVYPIDSASGTGAGHVEDRRHWHTPCWAHRATRGPTRKWS</sequence>
<dbReference type="RefSeq" id="WP_081656319.1">
    <property type="nucleotide sequence ID" value="NZ_JAEKMV010000007.1"/>
</dbReference>
<dbReference type="Proteomes" id="UP001187143">
    <property type="component" value="Unassembled WGS sequence"/>
</dbReference>
<dbReference type="AlphaFoldDB" id="A0AAE4UEG2"/>
<accession>A0AAE4UEG2</accession>
<gene>
    <name evidence="1" type="ORF">R4F53_14505</name>
</gene>
<proteinExistence type="predicted"/>
<evidence type="ECO:0008006" key="3">
    <source>
        <dbReference type="Google" id="ProtNLM"/>
    </source>
</evidence>
<reference evidence="1" key="1">
    <citation type="submission" date="2023-10" db="EMBL/GenBank/DDBJ databases">
        <title>Characterization and genome sequence of Mycobacterium intracellulare ABSURDO, a novel pathogenic isolate with three colony morphotypes that vary in growth and acid-fastness.</title>
        <authorList>
            <person name="Jude B.A."/>
            <person name="Robinson R.T."/>
        </authorList>
    </citation>
    <scope>NUCLEOTIDE SEQUENCE</scope>
    <source>
        <strain evidence="1">ABSURDO Component B</strain>
    </source>
</reference>